<evidence type="ECO:0008006" key="4">
    <source>
        <dbReference type="Google" id="ProtNLM"/>
    </source>
</evidence>
<name>A0A2Z4LNX3_9FLAO</name>
<dbReference type="AlphaFoldDB" id="A0A2Z4LNX3"/>
<sequence length="600" mass="65851">MVRLIAQFLAIIFFCQTVFSQVAPDCANAIPICSNTPINGGADGFGMDDFNGGTSSGCLERSLPNSIESNSAWYRFRTAASGQLGFNIGHNSTEDWDFAIYKANDCNNLGEPVRCNFFDNSDFKSFIGVGEDPTGNGNSVHYVDWLEVGPGEDYYLLINNFSNINSGFSIQFTGNIFTTNPTDALDCSIINNLLGPPIAACENETVVLDATTSGATAYEWYKDSGNGYQLIGGESNPTLNILDSAIYRVIVSTSMGSLISDVQVAFNKTPTTAYVMDETLCHTTGMIFDLEFKDLEALGLQNPDDFIVSYHTSQIDADAGINPLPKEYSKNVGQEMIYIRTTSLANPDCYDATVNFILNAIETPQLIFSEEVIICEGTDGIIIGETSPDPNYDYQWNTGEQTPTISVSRDGDYILTVTNSSGIVNCSKNRTVSVRNSDLPSISAIEVEDLRTSNKVTIITKAIGEFEYRLDNGNFQSSNIFEGVAGGMHTVTMRDNFGCGEIIENIVVVGFSPIFSPNGDVLNETWQIEGLSVLNSPIVTIYDRYGKLIMEMTEMSPGWDGSFNGKPLPSTDYWFKLSYVDTDGNRTYAKYLQSHFSLRR</sequence>
<protein>
    <recommendedName>
        <fullName evidence="4">Gliding motility-associated C-terminal domain-containing protein</fullName>
    </recommendedName>
</protein>
<keyword evidence="1" id="KW-0732">Signal</keyword>
<dbReference type="OrthoDB" id="9765926at2"/>
<dbReference type="InterPro" id="IPR026341">
    <property type="entry name" value="T9SS_type_B"/>
</dbReference>
<gene>
    <name evidence="2" type="ORF">HME9304_00552</name>
</gene>
<organism evidence="2 3">
    <name type="scientific">Flagellimonas maritima</name>
    <dbReference type="NCBI Taxonomy" id="1383885"/>
    <lineage>
        <taxon>Bacteria</taxon>
        <taxon>Pseudomonadati</taxon>
        <taxon>Bacteroidota</taxon>
        <taxon>Flavobacteriia</taxon>
        <taxon>Flavobacteriales</taxon>
        <taxon>Flavobacteriaceae</taxon>
        <taxon>Flagellimonas</taxon>
    </lineage>
</organism>
<feature type="chain" id="PRO_5016270589" description="Gliding motility-associated C-terminal domain-containing protein" evidence="1">
    <location>
        <begin position="21"/>
        <end position="600"/>
    </location>
</feature>
<reference evidence="2 3" key="1">
    <citation type="submission" date="2018-06" db="EMBL/GenBank/DDBJ databases">
        <title>Spongiibacterium sp. HME9304 Genome sequencing and assembly.</title>
        <authorList>
            <person name="Kang H."/>
            <person name="Kim H."/>
            <person name="Joh K."/>
        </authorList>
    </citation>
    <scope>NUCLEOTIDE SEQUENCE [LARGE SCALE GENOMIC DNA]</scope>
    <source>
        <strain evidence="2 3">HME9304</strain>
    </source>
</reference>
<dbReference type="Pfam" id="PF13585">
    <property type="entry name" value="CHU_C"/>
    <property type="match status" value="1"/>
</dbReference>
<keyword evidence="3" id="KW-1185">Reference proteome</keyword>
<dbReference type="EMBL" id="CP030104">
    <property type="protein sequence ID" value="AWX43561.1"/>
    <property type="molecule type" value="Genomic_DNA"/>
</dbReference>
<evidence type="ECO:0000256" key="1">
    <source>
        <dbReference type="SAM" id="SignalP"/>
    </source>
</evidence>
<proteinExistence type="predicted"/>
<feature type="signal peptide" evidence="1">
    <location>
        <begin position="1"/>
        <end position="20"/>
    </location>
</feature>
<dbReference type="NCBIfam" id="TIGR04131">
    <property type="entry name" value="Bac_Flav_CTERM"/>
    <property type="match status" value="1"/>
</dbReference>
<dbReference type="Proteomes" id="UP000248536">
    <property type="component" value="Chromosome"/>
</dbReference>
<dbReference type="KEGG" id="spon:HME9304_00552"/>
<evidence type="ECO:0000313" key="2">
    <source>
        <dbReference type="EMBL" id="AWX43561.1"/>
    </source>
</evidence>
<dbReference type="Gene3D" id="2.60.120.380">
    <property type="match status" value="1"/>
</dbReference>
<accession>A0A2Z4LNX3</accession>
<evidence type="ECO:0000313" key="3">
    <source>
        <dbReference type="Proteomes" id="UP000248536"/>
    </source>
</evidence>